<dbReference type="Proteomes" id="UP001164761">
    <property type="component" value="Chromosome"/>
</dbReference>
<dbReference type="EMBL" id="CP104067">
    <property type="protein sequence ID" value="WAH44687.1"/>
    <property type="molecule type" value="Genomic_DNA"/>
</dbReference>
<proteinExistence type="predicted"/>
<dbReference type="Pfam" id="PF02391">
    <property type="entry name" value="MoaE"/>
    <property type="match status" value="1"/>
</dbReference>
<evidence type="ECO:0000313" key="2">
    <source>
        <dbReference type="Proteomes" id="UP001164761"/>
    </source>
</evidence>
<dbReference type="InterPro" id="IPR003448">
    <property type="entry name" value="Mopterin_biosynth_MoaE"/>
</dbReference>
<reference evidence="1" key="1">
    <citation type="submission" date="2022-08" db="EMBL/GenBank/DDBJ databases">
        <title>Alicyclobacillus fastidiosus DSM 17978, complete genome.</title>
        <authorList>
            <person name="Wang Q."/>
            <person name="Cai R."/>
            <person name="Wang Z."/>
        </authorList>
    </citation>
    <scope>NUCLEOTIDE SEQUENCE</scope>
    <source>
        <strain evidence="1">DSM 17978</strain>
    </source>
</reference>
<dbReference type="RefSeq" id="WP_268008563.1">
    <property type="nucleotide sequence ID" value="NZ_BSUT01000001.1"/>
</dbReference>
<evidence type="ECO:0000313" key="1">
    <source>
        <dbReference type="EMBL" id="WAH44687.1"/>
    </source>
</evidence>
<dbReference type="PANTHER" id="PTHR23404">
    <property type="entry name" value="MOLYBDOPTERIN SYNTHASE RELATED"/>
    <property type="match status" value="1"/>
</dbReference>
<organism evidence="1 2">
    <name type="scientific">Alicyclobacillus fastidiosus</name>
    <dbReference type="NCBI Taxonomy" id="392011"/>
    <lineage>
        <taxon>Bacteria</taxon>
        <taxon>Bacillati</taxon>
        <taxon>Bacillota</taxon>
        <taxon>Bacilli</taxon>
        <taxon>Bacillales</taxon>
        <taxon>Alicyclobacillaceae</taxon>
        <taxon>Alicyclobacillus</taxon>
    </lineage>
</organism>
<dbReference type="Gene3D" id="3.90.1170.40">
    <property type="entry name" value="Molybdopterin biosynthesis MoaE subunit"/>
    <property type="match status" value="1"/>
</dbReference>
<dbReference type="InterPro" id="IPR036563">
    <property type="entry name" value="MoaE_sf"/>
</dbReference>
<dbReference type="CDD" id="cd00756">
    <property type="entry name" value="MoaE"/>
    <property type="match status" value="1"/>
</dbReference>
<gene>
    <name evidence="1" type="ORF">NZD89_20595</name>
</gene>
<dbReference type="SUPFAM" id="SSF54690">
    <property type="entry name" value="Molybdopterin synthase subunit MoaE"/>
    <property type="match status" value="1"/>
</dbReference>
<accession>A0ABY6ZPA2</accession>
<name>A0ABY6ZPA2_9BACL</name>
<sequence>MESDALRLTEDPLSVDEAYHYLEDVNHGGTVIFIGTVREWTRGRQTSHLSYEAYASMAHLQMKQIQTEVEAQYGGVATLQWHRLGRLEPQDIAVICGASSSHLAARTLIERLKKEVTIWKRSM</sequence>
<keyword evidence="2" id="KW-1185">Reference proteome</keyword>
<protein>
    <submittedName>
        <fullName evidence="1">Molybdenum cofactor biosynthesis protein MoaE</fullName>
    </submittedName>
</protein>